<feature type="binding site" evidence="1">
    <location>
        <position position="287"/>
    </location>
    <ligand>
        <name>Mg(2+)</name>
        <dbReference type="ChEBI" id="CHEBI:18420"/>
        <label>1</label>
    </ligand>
</feature>
<feature type="binding site" evidence="1">
    <location>
        <position position="62"/>
    </location>
    <ligand>
        <name>Mg(2+)</name>
        <dbReference type="ChEBI" id="CHEBI:18420"/>
        <label>1</label>
    </ligand>
</feature>
<feature type="binding site" evidence="1">
    <location>
        <position position="285"/>
    </location>
    <ligand>
        <name>Mg(2+)</name>
        <dbReference type="ChEBI" id="CHEBI:18420"/>
        <label>1</label>
    </ligand>
</feature>
<protein>
    <submittedName>
        <fullName evidence="2">ADP-ribosylation/Crystallin J1</fullName>
    </submittedName>
</protein>
<dbReference type="OrthoDB" id="44736at2759"/>
<feature type="binding site" evidence="1">
    <location>
        <position position="61"/>
    </location>
    <ligand>
        <name>Mg(2+)</name>
        <dbReference type="ChEBI" id="CHEBI:18420"/>
        <label>1</label>
    </ligand>
</feature>
<keyword evidence="1" id="KW-0479">Metal-binding</keyword>
<keyword evidence="1" id="KW-0460">Magnesium</keyword>
<dbReference type="EMBL" id="MCFC01000028">
    <property type="protein sequence ID" value="ORY28942.1"/>
    <property type="molecule type" value="Genomic_DNA"/>
</dbReference>
<evidence type="ECO:0000313" key="2">
    <source>
        <dbReference type="EMBL" id="ORY28942.1"/>
    </source>
</evidence>
<dbReference type="STRING" id="71784.A0A1Y2B298"/>
<dbReference type="InterPro" id="IPR036705">
    <property type="entry name" value="Ribosyl_crysJ1_sf"/>
</dbReference>
<name>A0A1Y2B298_9TREE</name>
<keyword evidence="3" id="KW-1185">Reference proteome</keyword>
<dbReference type="SUPFAM" id="SSF101478">
    <property type="entry name" value="ADP-ribosylglycohydrolase"/>
    <property type="match status" value="1"/>
</dbReference>
<dbReference type="InParanoid" id="A0A1Y2B298"/>
<evidence type="ECO:0000313" key="3">
    <source>
        <dbReference type="Proteomes" id="UP000193986"/>
    </source>
</evidence>
<proteinExistence type="predicted"/>
<gene>
    <name evidence="2" type="ORF">BCR39DRAFT_467857</name>
</gene>
<dbReference type="InterPro" id="IPR005502">
    <property type="entry name" value="Ribosyl_crysJ1"/>
</dbReference>
<reference evidence="2 3" key="1">
    <citation type="submission" date="2016-07" db="EMBL/GenBank/DDBJ databases">
        <title>Pervasive Adenine N6-methylation of Active Genes in Fungi.</title>
        <authorList>
            <consortium name="DOE Joint Genome Institute"/>
            <person name="Mondo S.J."/>
            <person name="Dannebaum R.O."/>
            <person name="Kuo R.C."/>
            <person name="Labutti K."/>
            <person name="Haridas S."/>
            <person name="Kuo A."/>
            <person name="Salamov A."/>
            <person name="Ahrendt S.R."/>
            <person name="Lipzen A."/>
            <person name="Sullivan W."/>
            <person name="Andreopoulos W.B."/>
            <person name="Clum A."/>
            <person name="Lindquist E."/>
            <person name="Daum C."/>
            <person name="Ramamoorthy G.K."/>
            <person name="Gryganskyi A."/>
            <person name="Culley D."/>
            <person name="Magnuson J.K."/>
            <person name="James T.Y."/>
            <person name="O'Malley M.A."/>
            <person name="Stajich J.E."/>
            <person name="Spatafora J.W."/>
            <person name="Visel A."/>
            <person name="Grigoriev I.V."/>
        </authorList>
    </citation>
    <scope>NUCLEOTIDE SEQUENCE [LARGE SCALE GENOMIC DNA]</scope>
    <source>
        <strain evidence="2 3">68-887.2</strain>
    </source>
</reference>
<dbReference type="Pfam" id="PF03747">
    <property type="entry name" value="ADP_ribosyl_GH"/>
    <property type="match status" value="1"/>
</dbReference>
<organism evidence="2 3">
    <name type="scientific">Naematelia encephala</name>
    <dbReference type="NCBI Taxonomy" id="71784"/>
    <lineage>
        <taxon>Eukaryota</taxon>
        <taxon>Fungi</taxon>
        <taxon>Dikarya</taxon>
        <taxon>Basidiomycota</taxon>
        <taxon>Agaricomycotina</taxon>
        <taxon>Tremellomycetes</taxon>
        <taxon>Tremellales</taxon>
        <taxon>Naemateliaceae</taxon>
        <taxon>Naematelia</taxon>
    </lineage>
</organism>
<dbReference type="Gene3D" id="2.60.120.560">
    <property type="entry name" value="Exo-inulinase, domain 1"/>
    <property type="match status" value="1"/>
</dbReference>
<evidence type="ECO:0000256" key="1">
    <source>
        <dbReference type="PIRSR" id="PIRSR605502-1"/>
    </source>
</evidence>
<sequence>MLVLPPDYLERVYAGVLGKLIGVYLGRPFEMWSHQRIMSELGVIKYYVNDRLNVPIVVTDDDVSGTFVFVRALDEHGIDANITSEAIGKTWLNTAVENKSIFWWGGRGISTEHTAYWNLKNGVSAPDSGSIATNGVTVAEQIGAQIFIDGWALVSPGRPGLAAKMAGSAGRVSHDGESVNAAILWAAMEAEAFLSKDIDHLIDTGLRFIPCDSLITQVVSEVRAWVKADGDWYKTREKIEAKYGYDKFEGTCHVIPNHCIMHMAILYGGHSFSKAMEIINTSGWDTDCNSGNVGCLMGIIHGIDSLSGEGYDWRGPIADRAIISSSLNGYSINNAARIALDLTNFGRRLADKAPIPQPKNSQFHFTLPGSVQGFQVSEGSNAKVSQAVDRNDGPGLLIEFESYAKPVEVLTHTATPLEYLKMPAHYPLMSSPLVYTGQKVTASIRSGKLSGPVEVRLRLKAFNSDDELVPIDSDAFVVLVPGDSRLHQLEWVLPEIVGSYPIGELGVVITSGDGRAGQVWLDRLAWHGEPNLTVKRPATKALGKPNRFWDYQWVQGVDHWMPFSKSTIFIGQDRGEGIASYGTRDWANYRVTVKDVSVKIGGPCGVAVRVQGLRRYYALLFVPKGWVALVKVLDNQRIELARAEFNWTVDEKYEVTLEAVGPSIKGSVGGVRLEAQDSQLADGALGVVATDGAMSTGSIRVQPVE</sequence>
<comment type="cofactor">
    <cofactor evidence="1">
        <name>Mg(2+)</name>
        <dbReference type="ChEBI" id="CHEBI:18420"/>
    </cofactor>
    <text evidence="1">Binds 2 magnesium ions per subunit.</text>
</comment>
<dbReference type="Gene3D" id="1.10.4080.10">
    <property type="entry name" value="ADP-ribosylation/Crystallin J1"/>
    <property type="match status" value="1"/>
</dbReference>
<accession>A0A1Y2B298</accession>
<dbReference type="Proteomes" id="UP000193986">
    <property type="component" value="Unassembled WGS sequence"/>
</dbReference>
<dbReference type="AlphaFoldDB" id="A0A1Y2B298"/>
<comment type="caution">
    <text evidence="2">The sequence shown here is derived from an EMBL/GenBank/DDBJ whole genome shotgun (WGS) entry which is preliminary data.</text>
</comment>
<dbReference type="GO" id="GO:0046872">
    <property type="term" value="F:metal ion binding"/>
    <property type="evidence" value="ECO:0007669"/>
    <property type="project" value="UniProtKB-KW"/>
</dbReference>